<protein>
    <submittedName>
        <fullName evidence="4">Replication factor A3</fullName>
    </submittedName>
</protein>
<dbReference type="SUPFAM" id="SSF50249">
    <property type="entry name" value="Nucleic acid-binding proteins"/>
    <property type="match status" value="1"/>
</dbReference>
<dbReference type="AlphaFoldDB" id="A0A9P3LV21"/>
<dbReference type="GO" id="GO:0006260">
    <property type="term" value="P:DNA replication"/>
    <property type="evidence" value="ECO:0007669"/>
    <property type="project" value="InterPro"/>
</dbReference>
<dbReference type="InterPro" id="IPR013970">
    <property type="entry name" value="Rfa2"/>
</dbReference>
<comment type="caution">
    <text evidence="4">The sequence shown here is derived from an EMBL/GenBank/DDBJ whole genome shotgun (WGS) entry which is preliminary data.</text>
</comment>
<name>A0A9P3LV21_9FUNG</name>
<dbReference type="GO" id="GO:0006298">
    <property type="term" value="P:mismatch repair"/>
    <property type="evidence" value="ECO:0007669"/>
    <property type="project" value="TreeGrafter"/>
</dbReference>
<dbReference type="GO" id="GO:0005662">
    <property type="term" value="C:DNA replication factor A complex"/>
    <property type="evidence" value="ECO:0007669"/>
    <property type="project" value="TreeGrafter"/>
</dbReference>
<accession>A0A9P3LV21</accession>
<evidence type="ECO:0000256" key="2">
    <source>
        <dbReference type="ARBA" id="ARBA00009761"/>
    </source>
</evidence>
<organism evidence="4 5">
    <name type="scientific">Entomortierella parvispora</name>
    <dbReference type="NCBI Taxonomy" id="205924"/>
    <lineage>
        <taxon>Eukaryota</taxon>
        <taxon>Fungi</taxon>
        <taxon>Fungi incertae sedis</taxon>
        <taxon>Mucoromycota</taxon>
        <taxon>Mortierellomycotina</taxon>
        <taxon>Mortierellomycetes</taxon>
        <taxon>Mortierellales</taxon>
        <taxon>Mortierellaceae</taxon>
        <taxon>Entomortierella</taxon>
    </lineage>
</organism>
<evidence type="ECO:0000313" key="4">
    <source>
        <dbReference type="EMBL" id="GJJ71529.1"/>
    </source>
</evidence>
<evidence type="ECO:0000313" key="5">
    <source>
        <dbReference type="Proteomes" id="UP000827284"/>
    </source>
</evidence>
<reference evidence="4" key="1">
    <citation type="submission" date="2021-11" db="EMBL/GenBank/DDBJ databases">
        <authorList>
            <person name="Herlambang A."/>
            <person name="Guo Y."/>
            <person name="Takashima Y."/>
            <person name="Nishizawa T."/>
        </authorList>
    </citation>
    <scope>NUCLEOTIDE SEQUENCE</scope>
    <source>
        <strain evidence="4">E1425</strain>
    </source>
</reference>
<dbReference type="OrthoDB" id="188186at2759"/>
<gene>
    <name evidence="4" type="ORF">EMPS_03879</name>
</gene>
<dbReference type="CDD" id="cd04479">
    <property type="entry name" value="RPA3"/>
    <property type="match status" value="1"/>
</dbReference>
<dbReference type="GO" id="GO:0006284">
    <property type="term" value="P:base-excision repair"/>
    <property type="evidence" value="ECO:0007669"/>
    <property type="project" value="TreeGrafter"/>
</dbReference>
<evidence type="ECO:0000256" key="3">
    <source>
        <dbReference type="ARBA" id="ARBA00023242"/>
    </source>
</evidence>
<sequence length="106" mass="11786">MNNTFPPTPRINSAMLGNHIGGHVRLVGRVESQNSKFAVIVASDNGQVHVQMAEGAQYGTRYMEIIGVVNQDLMVSELTSTNFGDDFNLEIYNEQIIKAQKFPNIF</sequence>
<dbReference type="Pfam" id="PF08661">
    <property type="entry name" value="Rep_fac-A_3"/>
    <property type="match status" value="1"/>
</dbReference>
<dbReference type="GO" id="GO:0003697">
    <property type="term" value="F:single-stranded DNA binding"/>
    <property type="evidence" value="ECO:0007669"/>
    <property type="project" value="TreeGrafter"/>
</dbReference>
<evidence type="ECO:0000256" key="1">
    <source>
        <dbReference type="ARBA" id="ARBA00004123"/>
    </source>
</evidence>
<dbReference type="Proteomes" id="UP000827284">
    <property type="component" value="Unassembled WGS sequence"/>
</dbReference>
<comment type="similarity">
    <text evidence="2">Belongs to the replication factor A protein 3 family.</text>
</comment>
<dbReference type="GO" id="GO:0035861">
    <property type="term" value="C:site of double-strand break"/>
    <property type="evidence" value="ECO:0007669"/>
    <property type="project" value="TreeGrafter"/>
</dbReference>
<dbReference type="PANTHER" id="PTHR15114:SF1">
    <property type="entry name" value="REPLICATION PROTEIN A 14 KDA SUBUNIT"/>
    <property type="match status" value="1"/>
</dbReference>
<dbReference type="Gene3D" id="2.40.50.140">
    <property type="entry name" value="Nucleic acid-binding proteins"/>
    <property type="match status" value="1"/>
</dbReference>
<dbReference type="InterPro" id="IPR012340">
    <property type="entry name" value="NA-bd_OB-fold"/>
</dbReference>
<dbReference type="GO" id="GO:0006289">
    <property type="term" value="P:nucleotide-excision repair"/>
    <property type="evidence" value="ECO:0007669"/>
    <property type="project" value="TreeGrafter"/>
</dbReference>
<proteinExistence type="inferred from homology"/>
<reference evidence="4" key="2">
    <citation type="journal article" date="2022" name="Microbiol. Resour. Announc.">
        <title>Whole-Genome Sequence of Entomortierella parvispora E1425, a Mucoromycotan Fungus Associated with Burkholderiaceae-Related Endosymbiotic Bacteria.</title>
        <authorList>
            <person name="Herlambang A."/>
            <person name="Guo Y."/>
            <person name="Takashima Y."/>
            <person name="Narisawa K."/>
            <person name="Ohta H."/>
            <person name="Nishizawa T."/>
        </authorList>
    </citation>
    <scope>NUCLEOTIDE SEQUENCE</scope>
    <source>
        <strain evidence="4">E1425</strain>
    </source>
</reference>
<keyword evidence="3" id="KW-0539">Nucleus</keyword>
<dbReference type="GO" id="GO:0000724">
    <property type="term" value="P:double-strand break repair via homologous recombination"/>
    <property type="evidence" value="ECO:0007669"/>
    <property type="project" value="TreeGrafter"/>
</dbReference>
<keyword evidence="5" id="KW-1185">Reference proteome</keyword>
<dbReference type="PANTHER" id="PTHR15114">
    <property type="entry name" value="REPLICATION PROTEIN A3"/>
    <property type="match status" value="1"/>
</dbReference>
<comment type="subcellular location">
    <subcellularLocation>
        <location evidence="1">Nucleus</location>
    </subcellularLocation>
</comment>
<dbReference type="GO" id="GO:0003684">
    <property type="term" value="F:damaged DNA binding"/>
    <property type="evidence" value="ECO:0007669"/>
    <property type="project" value="TreeGrafter"/>
</dbReference>
<dbReference type="EMBL" id="BQFW01000005">
    <property type="protein sequence ID" value="GJJ71529.1"/>
    <property type="molecule type" value="Genomic_DNA"/>
</dbReference>